<keyword evidence="18" id="KW-1185">Reference proteome</keyword>
<reference evidence="17" key="1">
    <citation type="submission" date="2021-01" db="EMBL/GenBank/DDBJ databases">
        <title>Genome sequence of Phenylobacterium sp. 20VBR1 isolated from a valley glaceir, Ny-Alesund, Svalbard.</title>
        <authorList>
            <person name="Thomas F.A."/>
            <person name="Krishnan K.P."/>
            <person name="Sinha R.K."/>
        </authorList>
    </citation>
    <scope>NUCLEOTIDE SEQUENCE</scope>
    <source>
        <strain evidence="17">20VBR1</strain>
    </source>
</reference>
<gene>
    <name evidence="16" type="ORF">JKL49_12370</name>
    <name evidence="17" type="ORF">JKL49_17825</name>
</gene>
<dbReference type="GO" id="GO:0008379">
    <property type="term" value="F:thioredoxin peroxidase activity"/>
    <property type="evidence" value="ECO:0007669"/>
    <property type="project" value="TreeGrafter"/>
</dbReference>
<protein>
    <recommendedName>
        <fullName evidence="3">thioredoxin-dependent peroxiredoxin</fullName>
        <ecNumber evidence="3">1.11.1.24</ecNumber>
    </recommendedName>
    <alternativeName>
        <fullName evidence="9">Thioredoxin peroxidase</fullName>
    </alternativeName>
    <alternativeName>
        <fullName evidence="11">Thioredoxin-dependent peroxiredoxin Bcp</fullName>
    </alternativeName>
</protein>
<dbReference type="Pfam" id="PF00578">
    <property type="entry name" value="AhpC-TSA"/>
    <property type="match status" value="1"/>
</dbReference>
<feature type="active site" description="Cysteine sulfenic acid (-SOH) intermediate; for peroxidase activity" evidence="13">
    <location>
        <position position="69"/>
    </location>
</feature>
<dbReference type="RefSeq" id="WP_215340905.1">
    <property type="nucleotide sequence ID" value="NZ_JAGSGD010000001.1"/>
</dbReference>
<dbReference type="CDD" id="cd03017">
    <property type="entry name" value="PRX_BCP"/>
    <property type="match status" value="1"/>
</dbReference>
<evidence type="ECO:0000256" key="2">
    <source>
        <dbReference type="ARBA" id="ARBA00011245"/>
    </source>
</evidence>
<evidence type="ECO:0000256" key="8">
    <source>
        <dbReference type="ARBA" id="ARBA00023284"/>
    </source>
</evidence>
<dbReference type="EMBL" id="CP068570">
    <property type="protein sequence ID" value="QQZ49054.1"/>
    <property type="molecule type" value="Genomic_DNA"/>
</dbReference>
<dbReference type="EC" id="1.11.1.24" evidence="3"/>
<keyword evidence="4" id="KW-0575">Peroxidase</keyword>
<evidence type="ECO:0000259" key="15">
    <source>
        <dbReference type="PROSITE" id="PS51352"/>
    </source>
</evidence>
<evidence type="ECO:0000256" key="13">
    <source>
        <dbReference type="PIRSR" id="PIRSR000239-1"/>
    </source>
</evidence>
<comment type="function">
    <text evidence="1">Thiol-specific peroxidase that catalyzes the reduction of hydrogen peroxide and organic hydroperoxides to water and alcohols, respectively. Plays a role in cell protection against oxidative stress by detoxifying peroxides and as sensor of hydrogen peroxide-mediated signaling events.</text>
</comment>
<evidence type="ECO:0000256" key="10">
    <source>
        <dbReference type="ARBA" id="ARBA00038489"/>
    </source>
</evidence>
<evidence type="ECO:0000313" key="18">
    <source>
        <dbReference type="Proteomes" id="UP000622580"/>
    </source>
</evidence>
<dbReference type="InterPro" id="IPR050924">
    <property type="entry name" value="Peroxiredoxin_BCP/PrxQ"/>
</dbReference>
<accession>A0A941D4R3</accession>
<dbReference type="InterPro" id="IPR000866">
    <property type="entry name" value="AhpC/TSA"/>
</dbReference>
<dbReference type="GO" id="GO:0005737">
    <property type="term" value="C:cytoplasm"/>
    <property type="evidence" value="ECO:0007669"/>
    <property type="project" value="TreeGrafter"/>
</dbReference>
<evidence type="ECO:0000256" key="11">
    <source>
        <dbReference type="ARBA" id="ARBA00042639"/>
    </source>
</evidence>
<evidence type="ECO:0000256" key="6">
    <source>
        <dbReference type="ARBA" id="ARBA00023002"/>
    </source>
</evidence>
<dbReference type="AlphaFoldDB" id="A0A941D4R3"/>
<proteinExistence type="inferred from homology"/>
<comment type="subunit">
    <text evidence="2">Monomer.</text>
</comment>
<dbReference type="PIRSF" id="PIRSF000239">
    <property type="entry name" value="AHPC"/>
    <property type="match status" value="1"/>
</dbReference>
<keyword evidence="7" id="KW-1015">Disulfide bond</keyword>
<feature type="chain" id="PRO_5044462958" description="thioredoxin-dependent peroxiredoxin" evidence="14">
    <location>
        <begin position="22"/>
        <end position="187"/>
    </location>
</feature>
<dbReference type="GO" id="GO:0034599">
    <property type="term" value="P:cellular response to oxidative stress"/>
    <property type="evidence" value="ECO:0007669"/>
    <property type="project" value="TreeGrafter"/>
</dbReference>
<dbReference type="EMBL" id="JAGSGD010000001">
    <property type="protein sequence ID" value="MBR7620183.1"/>
    <property type="molecule type" value="Genomic_DNA"/>
</dbReference>
<evidence type="ECO:0000313" key="17">
    <source>
        <dbReference type="EMBL" id="QQZ49054.1"/>
    </source>
</evidence>
<keyword evidence="6" id="KW-0560">Oxidoreductase</keyword>
<dbReference type="InterPro" id="IPR013766">
    <property type="entry name" value="Thioredoxin_domain"/>
</dbReference>
<dbReference type="GO" id="GO:0045454">
    <property type="term" value="P:cell redox homeostasis"/>
    <property type="evidence" value="ECO:0007669"/>
    <property type="project" value="TreeGrafter"/>
</dbReference>
<dbReference type="InterPro" id="IPR024706">
    <property type="entry name" value="Peroxiredoxin_AhpC-typ"/>
</dbReference>
<dbReference type="PANTHER" id="PTHR42801:SF4">
    <property type="entry name" value="AHPC_TSA FAMILY PROTEIN"/>
    <property type="match status" value="1"/>
</dbReference>
<name>A0A941D4R3_9CAUL</name>
<dbReference type="PANTHER" id="PTHR42801">
    <property type="entry name" value="THIOREDOXIN-DEPENDENT PEROXIDE REDUCTASE"/>
    <property type="match status" value="1"/>
</dbReference>
<evidence type="ECO:0000313" key="16">
    <source>
        <dbReference type="EMBL" id="MBR7620183.1"/>
    </source>
</evidence>
<dbReference type="Gene3D" id="3.40.30.10">
    <property type="entry name" value="Glutaredoxin"/>
    <property type="match status" value="1"/>
</dbReference>
<evidence type="ECO:0000256" key="5">
    <source>
        <dbReference type="ARBA" id="ARBA00022862"/>
    </source>
</evidence>
<evidence type="ECO:0000256" key="4">
    <source>
        <dbReference type="ARBA" id="ARBA00022559"/>
    </source>
</evidence>
<keyword evidence="5" id="KW-0049">Antioxidant</keyword>
<evidence type="ECO:0000256" key="12">
    <source>
        <dbReference type="ARBA" id="ARBA00049091"/>
    </source>
</evidence>
<evidence type="ECO:0000256" key="3">
    <source>
        <dbReference type="ARBA" id="ARBA00013017"/>
    </source>
</evidence>
<evidence type="ECO:0000256" key="1">
    <source>
        <dbReference type="ARBA" id="ARBA00003330"/>
    </source>
</evidence>
<reference evidence="16" key="2">
    <citation type="submission" date="2021-04" db="EMBL/GenBank/DDBJ databases">
        <title>Draft genome assembly of strain Phenylobacterium sp. 20VBR1 using MiniION and Illumina platforms.</title>
        <authorList>
            <person name="Thomas F.A."/>
            <person name="Krishnan K.P."/>
            <person name="Sinha R.K."/>
        </authorList>
    </citation>
    <scope>NUCLEOTIDE SEQUENCE</scope>
    <source>
        <strain evidence="16">20VBR1</strain>
    </source>
</reference>
<comment type="catalytic activity">
    <reaction evidence="12">
        <text>a hydroperoxide + [thioredoxin]-dithiol = an alcohol + [thioredoxin]-disulfide + H2O</text>
        <dbReference type="Rhea" id="RHEA:62620"/>
        <dbReference type="Rhea" id="RHEA-COMP:10698"/>
        <dbReference type="Rhea" id="RHEA-COMP:10700"/>
        <dbReference type="ChEBI" id="CHEBI:15377"/>
        <dbReference type="ChEBI" id="CHEBI:29950"/>
        <dbReference type="ChEBI" id="CHEBI:30879"/>
        <dbReference type="ChEBI" id="CHEBI:35924"/>
        <dbReference type="ChEBI" id="CHEBI:50058"/>
        <dbReference type="EC" id="1.11.1.24"/>
    </reaction>
</comment>
<keyword evidence="14" id="KW-0732">Signal</keyword>
<feature type="domain" description="Thioredoxin" evidence="15">
    <location>
        <begin position="23"/>
        <end position="183"/>
    </location>
</feature>
<sequence>MNRLIALAVLAATAAATPALADLAVGSKAPDFTAPAYLAGKPFTFNMTAARKKGPVVMYFFPSAYTGGCNLEAHLFSEAADDFKAQGATLIGITAGKVERLAEFSADTATCGGKFPVAADPGAKIAKSYDSPMKMAGIKAPVDLSARTSYVIAPDGTVLLAYDNLKADDHVNQTLGALKAWKAKQKK</sequence>
<evidence type="ECO:0000256" key="7">
    <source>
        <dbReference type="ARBA" id="ARBA00023157"/>
    </source>
</evidence>
<dbReference type="InterPro" id="IPR036249">
    <property type="entry name" value="Thioredoxin-like_sf"/>
</dbReference>
<organism evidence="16 18">
    <name type="scientific">Phenylobacterium glaciei</name>
    <dbReference type="NCBI Taxonomy" id="2803784"/>
    <lineage>
        <taxon>Bacteria</taxon>
        <taxon>Pseudomonadati</taxon>
        <taxon>Pseudomonadota</taxon>
        <taxon>Alphaproteobacteria</taxon>
        <taxon>Caulobacterales</taxon>
        <taxon>Caulobacteraceae</taxon>
        <taxon>Phenylobacterium</taxon>
    </lineage>
</organism>
<dbReference type="SUPFAM" id="SSF52833">
    <property type="entry name" value="Thioredoxin-like"/>
    <property type="match status" value="1"/>
</dbReference>
<evidence type="ECO:0000256" key="9">
    <source>
        <dbReference type="ARBA" id="ARBA00032824"/>
    </source>
</evidence>
<keyword evidence="8" id="KW-0676">Redox-active center</keyword>
<dbReference type="PROSITE" id="PS51352">
    <property type="entry name" value="THIOREDOXIN_2"/>
    <property type="match status" value="1"/>
</dbReference>
<comment type="similarity">
    <text evidence="10">Belongs to the peroxiredoxin family. BCP/PrxQ subfamily.</text>
</comment>
<dbReference type="Proteomes" id="UP000622580">
    <property type="component" value="Unassembled WGS sequence"/>
</dbReference>
<evidence type="ECO:0000256" key="14">
    <source>
        <dbReference type="SAM" id="SignalP"/>
    </source>
</evidence>
<feature type="signal peptide" evidence="14">
    <location>
        <begin position="1"/>
        <end position="21"/>
    </location>
</feature>